<sequence>MHQSQALKKSTSIDSSASSPFSFHSEIKNHSVKGNPKITKKITDHEKNLSEKECDFFTSPSIPYIEHEPDNDYIFPQGCYGNFSASFIYDVANILCHQENPIEEIKARDEGCKTFRAIGLDCVADVYSKDVIERYHCNKDPYLIKYRAVHVWYDCVPRVD</sequence>
<dbReference type="Proteomes" id="UP000325081">
    <property type="component" value="Unassembled WGS sequence"/>
</dbReference>
<evidence type="ECO:0000256" key="1">
    <source>
        <dbReference type="SAM" id="MobiDB-lite"/>
    </source>
</evidence>
<feature type="region of interest" description="Disordered" evidence="1">
    <location>
        <begin position="1"/>
        <end position="22"/>
    </location>
</feature>
<evidence type="ECO:0000313" key="2">
    <source>
        <dbReference type="EMBL" id="GER48043.1"/>
    </source>
</evidence>
<reference evidence="3" key="1">
    <citation type="journal article" date="2019" name="Curr. Biol.">
        <title>Genome Sequence of Striga asiatica Provides Insight into the Evolution of Plant Parasitism.</title>
        <authorList>
            <person name="Yoshida S."/>
            <person name="Kim S."/>
            <person name="Wafula E.K."/>
            <person name="Tanskanen J."/>
            <person name="Kim Y.M."/>
            <person name="Honaas L."/>
            <person name="Yang Z."/>
            <person name="Spallek T."/>
            <person name="Conn C.E."/>
            <person name="Ichihashi Y."/>
            <person name="Cheong K."/>
            <person name="Cui S."/>
            <person name="Der J.P."/>
            <person name="Gundlach H."/>
            <person name="Jiao Y."/>
            <person name="Hori C."/>
            <person name="Ishida J.K."/>
            <person name="Kasahara H."/>
            <person name="Kiba T."/>
            <person name="Kim M.S."/>
            <person name="Koo N."/>
            <person name="Laohavisit A."/>
            <person name="Lee Y.H."/>
            <person name="Lumba S."/>
            <person name="McCourt P."/>
            <person name="Mortimer J.C."/>
            <person name="Mutuku J.M."/>
            <person name="Nomura T."/>
            <person name="Sasaki-Sekimoto Y."/>
            <person name="Seto Y."/>
            <person name="Wang Y."/>
            <person name="Wakatake T."/>
            <person name="Sakakibara H."/>
            <person name="Demura T."/>
            <person name="Yamaguchi S."/>
            <person name="Yoneyama K."/>
            <person name="Manabe R.I."/>
            <person name="Nelson D.C."/>
            <person name="Schulman A.H."/>
            <person name="Timko M.P."/>
            <person name="dePamphilis C.W."/>
            <person name="Choi D."/>
            <person name="Shirasu K."/>
        </authorList>
    </citation>
    <scope>NUCLEOTIDE SEQUENCE [LARGE SCALE GENOMIC DNA]</scope>
    <source>
        <strain evidence="3">cv. UVA1</strain>
    </source>
</reference>
<dbReference type="EMBL" id="BKCP01008181">
    <property type="protein sequence ID" value="GER48043.1"/>
    <property type="molecule type" value="Genomic_DNA"/>
</dbReference>
<comment type="caution">
    <text evidence="2">The sequence shown here is derived from an EMBL/GenBank/DDBJ whole genome shotgun (WGS) entry which is preliminary data.</text>
</comment>
<evidence type="ECO:0000313" key="3">
    <source>
        <dbReference type="Proteomes" id="UP000325081"/>
    </source>
</evidence>
<protein>
    <submittedName>
        <fullName evidence="2">HAT transposon superfamily</fullName>
    </submittedName>
</protein>
<keyword evidence="3" id="KW-1185">Reference proteome</keyword>
<accession>A0A5A7QRQ3</accession>
<organism evidence="2 3">
    <name type="scientific">Striga asiatica</name>
    <name type="common">Asiatic witchweed</name>
    <name type="synonym">Buchnera asiatica</name>
    <dbReference type="NCBI Taxonomy" id="4170"/>
    <lineage>
        <taxon>Eukaryota</taxon>
        <taxon>Viridiplantae</taxon>
        <taxon>Streptophyta</taxon>
        <taxon>Embryophyta</taxon>
        <taxon>Tracheophyta</taxon>
        <taxon>Spermatophyta</taxon>
        <taxon>Magnoliopsida</taxon>
        <taxon>eudicotyledons</taxon>
        <taxon>Gunneridae</taxon>
        <taxon>Pentapetalae</taxon>
        <taxon>asterids</taxon>
        <taxon>lamiids</taxon>
        <taxon>Lamiales</taxon>
        <taxon>Orobanchaceae</taxon>
        <taxon>Buchnereae</taxon>
        <taxon>Striga</taxon>
    </lineage>
</organism>
<gene>
    <name evidence="2" type="ORF">STAS_25196</name>
</gene>
<name>A0A5A7QRQ3_STRAF</name>
<dbReference type="AlphaFoldDB" id="A0A5A7QRQ3"/>
<feature type="compositionally biased region" description="Low complexity" evidence="1">
    <location>
        <begin position="10"/>
        <end position="22"/>
    </location>
</feature>
<proteinExistence type="predicted"/>